<dbReference type="PRINTS" id="PR00069">
    <property type="entry name" value="ALDKETRDTASE"/>
</dbReference>
<organism evidence="2 3">
    <name type="scientific">Enterococcus faecium</name>
    <name type="common">Streptococcus faecium</name>
    <dbReference type="NCBI Taxonomy" id="1352"/>
    <lineage>
        <taxon>Bacteria</taxon>
        <taxon>Bacillati</taxon>
        <taxon>Bacillota</taxon>
        <taxon>Bacilli</taxon>
        <taxon>Lactobacillales</taxon>
        <taxon>Enterococcaceae</taxon>
        <taxon>Enterococcus</taxon>
    </lineage>
</organism>
<dbReference type="InterPro" id="IPR023210">
    <property type="entry name" value="NADP_OxRdtase_dom"/>
</dbReference>
<dbReference type="PANTHER" id="PTHR43364">
    <property type="entry name" value="NADH-SPECIFIC METHYLGLYOXAL REDUCTASE-RELATED"/>
    <property type="match status" value="1"/>
</dbReference>
<evidence type="ECO:0000313" key="3">
    <source>
        <dbReference type="Proteomes" id="UP000191171"/>
    </source>
</evidence>
<dbReference type="GO" id="GO:0016491">
    <property type="term" value="F:oxidoreductase activity"/>
    <property type="evidence" value="ECO:0007669"/>
    <property type="project" value="UniProtKB-KW"/>
</dbReference>
<proteinExistence type="predicted"/>
<dbReference type="InterPro" id="IPR020471">
    <property type="entry name" value="AKR"/>
</dbReference>
<dbReference type="FunFam" id="3.20.20.100:FF:000004">
    <property type="entry name" value="Oxidoreductase, aldo/keto reductase"/>
    <property type="match status" value="1"/>
</dbReference>
<dbReference type="Pfam" id="PF00248">
    <property type="entry name" value="Aldo_ket_red"/>
    <property type="match status" value="1"/>
</dbReference>
<dbReference type="EMBL" id="MVGJ01000035">
    <property type="protein sequence ID" value="OOL82691.1"/>
    <property type="molecule type" value="Genomic_DNA"/>
</dbReference>
<reference evidence="2 3" key="1">
    <citation type="submission" date="2017-02" db="EMBL/GenBank/DDBJ databases">
        <title>Clonality and virulence of isolates of VRE in Hematopoietic Stem Cell Transplanted (HSCT) patients.</title>
        <authorList>
            <person name="Marchi A.P."/>
            <person name="Martins R.C."/>
            <person name="Marie S.K."/>
            <person name="Levin A.S."/>
            <person name="Costa S.F."/>
        </authorList>
    </citation>
    <scope>NUCLEOTIDE SEQUENCE [LARGE SCALE GENOMIC DNA]</scope>
    <source>
        <strain evidence="2 3">LIM1759</strain>
    </source>
</reference>
<dbReference type="PROSITE" id="PS00062">
    <property type="entry name" value="ALDOKETO_REDUCTASE_2"/>
    <property type="match status" value="1"/>
</dbReference>
<sequence>MVFCFRLDKKEESAMAEIRIGHSQVYAEQLGLGANAVGGHNLFDGLEDETGKQVVRTALNSGINLIDTAYAYGNGRSEELIGEVLKEKEYDRSRVVIATKAAHVPNKGRTFDNSPEFLKQSVEDALKRLQTDYIDIFYIHFPDESTPKNESVATLHELKEAGKIRAVGVSNFTLEQLKEANADGYVDVVEDKYSLIHRQAEKELFPYLEKNKISFVPYFPLASGLLTGKYELGEEKQFGEGDPRKRNPDFQGERFREILTAVDVLRPIAKRYQATPAQLVLAWYMKNPRVSVVIPGAKRPEQVSDNVQALDLHLSNEDYQTIDEAFRGF</sequence>
<dbReference type="SUPFAM" id="SSF51430">
    <property type="entry name" value="NAD(P)-linked oxidoreductase"/>
    <property type="match status" value="1"/>
</dbReference>
<name>A0A1S8KSY5_ENTFC</name>
<comment type="caution">
    <text evidence="2">The sequence shown here is derived from an EMBL/GenBank/DDBJ whole genome shotgun (WGS) entry which is preliminary data.</text>
</comment>
<dbReference type="InterPro" id="IPR036812">
    <property type="entry name" value="NAD(P)_OxRdtase_dom_sf"/>
</dbReference>
<dbReference type="PANTHER" id="PTHR43364:SF4">
    <property type="entry name" value="NAD(P)-LINKED OXIDOREDUCTASE SUPERFAMILY PROTEIN"/>
    <property type="match status" value="1"/>
</dbReference>
<gene>
    <name evidence="2" type="ORF">B1P95_07810</name>
</gene>
<dbReference type="Proteomes" id="UP000191171">
    <property type="component" value="Unassembled WGS sequence"/>
</dbReference>
<evidence type="ECO:0000313" key="2">
    <source>
        <dbReference type="EMBL" id="OOL82691.1"/>
    </source>
</evidence>
<dbReference type="Gene3D" id="3.20.20.100">
    <property type="entry name" value="NADP-dependent oxidoreductase domain"/>
    <property type="match status" value="1"/>
</dbReference>
<dbReference type="GO" id="GO:0005829">
    <property type="term" value="C:cytosol"/>
    <property type="evidence" value="ECO:0007669"/>
    <property type="project" value="TreeGrafter"/>
</dbReference>
<accession>A0A1S8KSY5</accession>
<dbReference type="InterPro" id="IPR050523">
    <property type="entry name" value="AKR_Detox_Biosynth"/>
</dbReference>
<evidence type="ECO:0000256" key="1">
    <source>
        <dbReference type="ARBA" id="ARBA00023002"/>
    </source>
</evidence>
<dbReference type="AlphaFoldDB" id="A0A1S8KSY5"/>
<keyword evidence="1" id="KW-0560">Oxidoreductase</keyword>
<protein>
    <submittedName>
        <fullName evidence="2">Oxidoreductase</fullName>
    </submittedName>
</protein>
<dbReference type="InterPro" id="IPR018170">
    <property type="entry name" value="Aldo/ket_reductase_CS"/>
</dbReference>